<proteinExistence type="inferred from homology"/>
<evidence type="ECO:0000313" key="7">
    <source>
        <dbReference type="EMBL" id="KAF2068516.1"/>
    </source>
</evidence>
<dbReference type="SUPFAM" id="SSF48371">
    <property type="entry name" value="ARM repeat"/>
    <property type="match status" value="1"/>
</dbReference>
<keyword evidence="4 5" id="KW-0653">Protein transport</keyword>
<reference evidence="7" key="1">
    <citation type="submission" date="2020-01" db="EMBL/GenBank/DDBJ databases">
        <title>Development of genomics and gene disruption for Polysphondylium violaceum indicates a role for the polyketide synthase stlB in stalk morphogenesis.</title>
        <authorList>
            <person name="Narita B."/>
            <person name="Kawabe Y."/>
            <person name="Kin K."/>
            <person name="Saito T."/>
            <person name="Gibbs R."/>
            <person name="Kuspa A."/>
            <person name="Muzny D."/>
            <person name="Queller D."/>
            <person name="Richards S."/>
            <person name="Strassman J."/>
            <person name="Sucgang R."/>
            <person name="Worley K."/>
            <person name="Schaap P."/>
        </authorList>
    </citation>
    <scope>NUCLEOTIDE SEQUENCE</scope>
    <source>
        <strain evidence="7">QSvi11</strain>
    </source>
</reference>
<keyword evidence="2 5" id="KW-0813">Transport</keyword>
<evidence type="ECO:0000313" key="8">
    <source>
        <dbReference type="Proteomes" id="UP000695562"/>
    </source>
</evidence>
<keyword evidence="8" id="KW-1185">Reference proteome</keyword>
<dbReference type="Pfam" id="PF00514">
    <property type="entry name" value="Arm"/>
    <property type="match status" value="3"/>
</dbReference>
<dbReference type="InterPro" id="IPR016024">
    <property type="entry name" value="ARM-type_fold"/>
</dbReference>
<dbReference type="GO" id="GO:0006606">
    <property type="term" value="P:protein import into nucleus"/>
    <property type="evidence" value="ECO:0007669"/>
    <property type="project" value="InterPro"/>
</dbReference>
<evidence type="ECO:0000256" key="6">
    <source>
        <dbReference type="SAM" id="MobiDB-lite"/>
    </source>
</evidence>
<dbReference type="PIRSF" id="PIRSF005673">
    <property type="entry name" value="Importin_alpha"/>
    <property type="match status" value="1"/>
</dbReference>
<dbReference type="InterPro" id="IPR024931">
    <property type="entry name" value="Importin_alpha"/>
</dbReference>
<gene>
    <name evidence="7" type="ORF">CYY_010159</name>
</gene>
<evidence type="ECO:0000256" key="5">
    <source>
        <dbReference type="PIRNR" id="PIRNR005673"/>
    </source>
</evidence>
<dbReference type="Gene3D" id="1.25.10.10">
    <property type="entry name" value="Leucine-rich Repeat Variant"/>
    <property type="match status" value="1"/>
</dbReference>
<protein>
    <recommendedName>
        <fullName evidence="5">Importin subunit alpha</fullName>
    </recommendedName>
</protein>
<dbReference type="SMART" id="SM00185">
    <property type="entry name" value="ARM"/>
    <property type="match status" value="4"/>
</dbReference>
<evidence type="ECO:0000256" key="1">
    <source>
        <dbReference type="ARBA" id="ARBA00010394"/>
    </source>
</evidence>
<dbReference type="GO" id="GO:0061608">
    <property type="term" value="F:nuclear import signal receptor activity"/>
    <property type="evidence" value="ECO:0007669"/>
    <property type="project" value="InterPro"/>
</dbReference>
<sequence length="491" mass="56148">MTEIEQIDVILTKLHSNVPKDRLEATVSVRKVLSIENEPPINEVINFGIVPILHSFLQDSSFLELQFEASWALTNIASGSSEQVHYLIQHGVIHTFLRLVNSPNSEICEQCIWGLGNIIGDSSDCRDLVLKEGITDKLIQLLSREEHKVSLMRNIAWTFSNMCRGSPRVDIDYILPLFPIFKRFLASTDTEIVVDTLWAISFISEESVYDSLRRYSLIEDVFQVLKTRKESVFITPAFRVLGNLLSGDDLVTEFVLNCGVLDFMHLLLKSGKASLMKEGFWMLSNITSGTLAQITRVLDKGLIRLSMETGMNNSTPPDVKKEILWVVLNAINGGDAKHVDHLVTLDVVNYLNESIDIITRYYTSDLTKFYFDSLVTILRRGLQINSLKNPYILLFKQVNLIEKVLEIPRHTHIDLHNLLELYHCFEDDDNLDSTIINVKALKVGDQYETDEVIDDDDDEYYYDDFDDDDDDDDNEFDDEQNGDDDNEESDE</sequence>
<dbReference type="AlphaFoldDB" id="A0A8J4PS54"/>
<comment type="similarity">
    <text evidence="1 5">Belongs to the importin alpha family.</text>
</comment>
<evidence type="ECO:0000256" key="4">
    <source>
        <dbReference type="ARBA" id="ARBA00022927"/>
    </source>
</evidence>
<dbReference type="InterPro" id="IPR000225">
    <property type="entry name" value="Armadillo"/>
</dbReference>
<dbReference type="EMBL" id="AJWJ01000951">
    <property type="protein sequence ID" value="KAF2068516.1"/>
    <property type="molecule type" value="Genomic_DNA"/>
</dbReference>
<dbReference type="Proteomes" id="UP000695562">
    <property type="component" value="Unassembled WGS sequence"/>
</dbReference>
<dbReference type="PANTHER" id="PTHR23316">
    <property type="entry name" value="IMPORTIN ALPHA"/>
    <property type="match status" value="1"/>
</dbReference>
<dbReference type="GO" id="GO:0005737">
    <property type="term" value="C:cytoplasm"/>
    <property type="evidence" value="ECO:0007669"/>
    <property type="project" value="InterPro"/>
</dbReference>
<evidence type="ECO:0000256" key="2">
    <source>
        <dbReference type="ARBA" id="ARBA00022448"/>
    </source>
</evidence>
<keyword evidence="3" id="KW-0677">Repeat</keyword>
<evidence type="ECO:0000256" key="3">
    <source>
        <dbReference type="ARBA" id="ARBA00022737"/>
    </source>
</evidence>
<accession>A0A8J4PS54</accession>
<dbReference type="InterPro" id="IPR011989">
    <property type="entry name" value="ARM-like"/>
</dbReference>
<name>A0A8J4PS54_9MYCE</name>
<organism evidence="7 8">
    <name type="scientific">Polysphondylium violaceum</name>
    <dbReference type="NCBI Taxonomy" id="133409"/>
    <lineage>
        <taxon>Eukaryota</taxon>
        <taxon>Amoebozoa</taxon>
        <taxon>Evosea</taxon>
        <taxon>Eumycetozoa</taxon>
        <taxon>Dictyostelia</taxon>
        <taxon>Dictyosteliales</taxon>
        <taxon>Dictyosteliaceae</taxon>
        <taxon>Polysphondylium</taxon>
    </lineage>
</organism>
<dbReference type="OrthoDB" id="16542at2759"/>
<comment type="caution">
    <text evidence="7">The sequence shown here is derived from an EMBL/GenBank/DDBJ whole genome shotgun (WGS) entry which is preliminary data.</text>
</comment>
<feature type="region of interest" description="Disordered" evidence="6">
    <location>
        <begin position="450"/>
        <end position="491"/>
    </location>
</feature>